<dbReference type="EC" id="3.1.1.29" evidence="3"/>
<dbReference type="PROSITE" id="PS00745">
    <property type="entry name" value="RF_PROK_I"/>
    <property type="match status" value="1"/>
</dbReference>
<dbReference type="NCBIfam" id="NF006718">
    <property type="entry name" value="PRK09256.1"/>
    <property type="match status" value="1"/>
</dbReference>
<evidence type="ECO:0000313" key="4">
    <source>
        <dbReference type="Proteomes" id="UP000475249"/>
    </source>
</evidence>
<dbReference type="PANTHER" id="PTHR47814:SF1">
    <property type="entry name" value="PEPTIDYL-TRNA HYDROLASE ARFB"/>
    <property type="match status" value="1"/>
</dbReference>
<proteinExistence type="predicted"/>
<comment type="caution">
    <text evidence="3">The sequence shown here is derived from an EMBL/GenBank/DDBJ whole genome shotgun (WGS) entry which is preliminary data.</text>
</comment>
<dbReference type="GO" id="GO:0043022">
    <property type="term" value="F:ribosome binding"/>
    <property type="evidence" value="ECO:0007669"/>
    <property type="project" value="TreeGrafter"/>
</dbReference>
<accession>A0A6L9ECL3</accession>
<dbReference type="GO" id="GO:0072344">
    <property type="term" value="P:rescue of stalled ribosome"/>
    <property type="evidence" value="ECO:0007669"/>
    <property type="project" value="TreeGrafter"/>
</dbReference>
<dbReference type="EMBL" id="WXYO01000005">
    <property type="protein sequence ID" value="NAS12436.1"/>
    <property type="molecule type" value="Genomic_DNA"/>
</dbReference>
<dbReference type="AlphaFoldDB" id="A0A6L9ECL3"/>
<dbReference type="Gene3D" id="3.30.160.20">
    <property type="match status" value="1"/>
</dbReference>
<dbReference type="SUPFAM" id="SSF110916">
    <property type="entry name" value="Peptidyl-tRNA hydrolase domain-like"/>
    <property type="match status" value="1"/>
</dbReference>
<gene>
    <name evidence="3" type="ORF">GTQ38_10520</name>
</gene>
<dbReference type="RefSeq" id="WP_161435481.1">
    <property type="nucleotide sequence ID" value="NZ_WXYO01000005.1"/>
</dbReference>
<feature type="domain" description="Prokaryotic-type class I peptide chain release factors" evidence="2">
    <location>
        <begin position="16"/>
        <end position="32"/>
    </location>
</feature>
<evidence type="ECO:0000313" key="3">
    <source>
        <dbReference type="EMBL" id="NAS12436.1"/>
    </source>
</evidence>
<dbReference type="GO" id="GO:0004045">
    <property type="term" value="F:peptidyl-tRNA hydrolase activity"/>
    <property type="evidence" value="ECO:0007669"/>
    <property type="project" value="UniProtKB-EC"/>
</dbReference>
<organism evidence="3 4">
    <name type="scientific">Poritiphilus flavus</name>
    <dbReference type="NCBI Taxonomy" id="2697053"/>
    <lineage>
        <taxon>Bacteria</taxon>
        <taxon>Pseudomonadati</taxon>
        <taxon>Bacteroidota</taxon>
        <taxon>Flavobacteriia</taxon>
        <taxon>Flavobacteriales</taxon>
        <taxon>Flavobacteriaceae</taxon>
        <taxon>Poritiphilus</taxon>
    </lineage>
</organism>
<keyword evidence="4" id="KW-1185">Reference proteome</keyword>
<protein>
    <submittedName>
        <fullName evidence="3">Aminoacyl-tRNA hydrolase</fullName>
        <ecNumber evidence="3">3.1.1.29</ecNumber>
    </submittedName>
</protein>
<keyword evidence="3" id="KW-0378">Hydrolase</keyword>
<sequence>MNKEEIIRELRFKSVRSSGAGGQHVNKVATKVVLQFALEDSKALNEEEKILIKAKLRNRLNKDQQLVLHSDTTRSQSRNKALVTQQFLKLITEALKKKKIRKKTSRSRASIEKRLSDKRKAAEKKQSRQKPKL</sequence>
<dbReference type="Pfam" id="PF00472">
    <property type="entry name" value="RF-1"/>
    <property type="match status" value="1"/>
</dbReference>
<name>A0A6L9ECL3_9FLAO</name>
<dbReference type="PANTHER" id="PTHR47814">
    <property type="entry name" value="PEPTIDYL-TRNA HYDROLASE ARFB"/>
    <property type="match status" value="1"/>
</dbReference>
<evidence type="ECO:0000259" key="2">
    <source>
        <dbReference type="PROSITE" id="PS00745"/>
    </source>
</evidence>
<evidence type="ECO:0000256" key="1">
    <source>
        <dbReference type="SAM" id="MobiDB-lite"/>
    </source>
</evidence>
<dbReference type="InterPro" id="IPR000352">
    <property type="entry name" value="Pep_chain_release_fac_I"/>
</dbReference>
<dbReference type="Proteomes" id="UP000475249">
    <property type="component" value="Unassembled WGS sequence"/>
</dbReference>
<feature type="region of interest" description="Disordered" evidence="1">
    <location>
        <begin position="99"/>
        <end position="133"/>
    </location>
</feature>
<reference evidence="3 4" key="1">
    <citation type="submission" date="2020-01" db="EMBL/GenBank/DDBJ databases">
        <title>Bacteria diversity of Porities sp.</title>
        <authorList>
            <person name="Wang G."/>
        </authorList>
    </citation>
    <scope>NUCLEOTIDE SEQUENCE [LARGE SCALE GENOMIC DNA]</scope>
    <source>
        <strain evidence="3 4">R33</strain>
    </source>
</reference>
<feature type="compositionally biased region" description="Basic and acidic residues" evidence="1">
    <location>
        <begin position="109"/>
        <end position="126"/>
    </location>
</feature>
<dbReference type="GO" id="GO:0003747">
    <property type="term" value="F:translation release factor activity"/>
    <property type="evidence" value="ECO:0007669"/>
    <property type="project" value="InterPro"/>
</dbReference>